<accession>A0A553NJY2</accession>
<reference evidence="1 2" key="1">
    <citation type="journal article" date="2019" name="Sci. Data">
        <title>Hybrid genome assembly and annotation of Danionella translucida.</title>
        <authorList>
            <person name="Kadobianskyi M."/>
            <person name="Schulze L."/>
            <person name="Schuelke M."/>
            <person name="Judkewitz B."/>
        </authorList>
    </citation>
    <scope>NUCLEOTIDE SEQUENCE [LARGE SCALE GENOMIC DNA]</scope>
    <source>
        <strain evidence="1 2">Bolton</strain>
    </source>
</reference>
<comment type="caution">
    <text evidence="1">The sequence shown here is derived from an EMBL/GenBank/DDBJ whole genome shotgun (WGS) entry which is preliminary data.</text>
</comment>
<gene>
    <name evidence="1" type="ORF">DNTS_005571</name>
</gene>
<dbReference type="EMBL" id="SRMA01026899">
    <property type="protein sequence ID" value="TRY65730.1"/>
    <property type="molecule type" value="Genomic_DNA"/>
</dbReference>
<evidence type="ECO:0000313" key="2">
    <source>
        <dbReference type="Proteomes" id="UP000316079"/>
    </source>
</evidence>
<protein>
    <submittedName>
        <fullName evidence="1">Uncharacterized protein</fullName>
    </submittedName>
</protein>
<organism evidence="1 2">
    <name type="scientific">Danionella cerebrum</name>
    <dbReference type="NCBI Taxonomy" id="2873325"/>
    <lineage>
        <taxon>Eukaryota</taxon>
        <taxon>Metazoa</taxon>
        <taxon>Chordata</taxon>
        <taxon>Craniata</taxon>
        <taxon>Vertebrata</taxon>
        <taxon>Euteleostomi</taxon>
        <taxon>Actinopterygii</taxon>
        <taxon>Neopterygii</taxon>
        <taxon>Teleostei</taxon>
        <taxon>Ostariophysi</taxon>
        <taxon>Cypriniformes</taxon>
        <taxon>Danionidae</taxon>
        <taxon>Danioninae</taxon>
        <taxon>Danionella</taxon>
    </lineage>
</organism>
<dbReference type="AlphaFoldDB" id="A0A553NJY2"/>
<name>A0A553NJY2_9TELE</name>
<dbReference type="Proteomes" id="UP000316079">
    <property type="component" value="Unassembled WGS sequence"/>
</dbReference>
<evidence type="ECO:0000313" key="1">
    <source>
        <dbReference type="EMBL" id="TRY65730.1"/>
    </source>
</evidence>
<sequence length="66" mass="7521">MDNTTQQRTAAIWLLQRSHSRGLKFKTSPGSSSRKKIVLQTDPDFPNYDNHVFGIDIGHCKRLGCF</sequence>
<keyword evidence="2" id="KW-1185">Reference proteome</keyword>
<proteinExistence type="predicted"/>